<dbReference type="SUPFAM" id="SSF47565">
    <property type="entry name" value="Insect pheromone/odorant-binding proteins"/>
    <property type="match status" value="1"/>
</dbReference>
<dbReference type="InterPro" id="IPR006170">
    <property type="entry name" value="PBP/GOBP"/>
</dbReference>
<evidence type="ECO:0000313" key="2">
    <source>
        <dbReference type="Proteomes" id="UP000801492"/>
    </source>
</evidence>
<reference evidence="1" key="1">
    <citation type="submission" date="2019-08" db="EMBL/GenBank/DDBJ databases">
        <title>The genome of the North American firefly Photinus pyralis.</title>
        <authorList>
            <consortium name="Photinus pyralis genome working group"/>
            <person name="Fallon T.R."/>
            <person name="Sander Lower S.E."/>
            <person name="Weng J.-K."/>
        </authorList>
    </citation>
    <scope>NUCLEOTIDE SEQUENCE</scope>
    <source>
        <strain evidence="1">TRF0915ILg1</strain>
        <tissue evidence="1">Whole body</tissue>
    </source>
</reference>
<dbReference type="InterPro" id="IPR036728">
    <property type="entry name" value="PBP_GOBP_sf"/>
</dbReference>
<evidence type="ECO:0000313" key="1">
    <source>
        <dbReference type="EMBL" id="KAF2902993.1"/>
    </source>
</evidence>
<name>A0A8K0DBF3_IGNLU</name>
<dbReference type="Pfam" id="PF01395">
    <property type="entry name" value="PBP_GOBP"/>
    <property type="match status" value="1"/>
</dbReference>
<accession>A0A8K0DBF3</accession>
<organism evidence="1 2">
    <name type="scientific">Ignelater luminosus</name>
    <name type="common">Cucubano</name>
    <name type="synonym">Pyrophorus luminosus</name>
    <dbReference type="NCBI Taxonomy" id="2038154"/>
    <lineage>
        <taxon>Eukaryota</taxon>
        <taxon>Metazoa</taxon>
        <taxon>Ecdysozoa</taxon>
        <taxon>Arthropoda</taxon>
        <taxon>Hexapoda</taxon>
        <taxon>Insecta</taxon>
        <taxon>Pterygota</taxon>
        <taxon>Neoptera</taxon>
        <taxon>Endopterygota</taxon>
        <taxon>Coleoptera</taxon>
        <taxon>Polyphaga</taxon>
        <taxon>Elateriformia</taxon>
        <taxon>Elateroidea</taxon>
        <taxon>Elateridae</taxon>
        <taxon>Agrypninae</taxon>
        <taxon>Pyrophorini</taxon>
        <taxon>Ignelater</taxon>
    </lineage>
</organism>
<evidence type="ECO:0008006" key="3">
    <source>
        <dbReference type="Google" id="ProtNLM"/>
    </source>
</evidence>
<dbReference type="EMBL" id="VTPC01001126">
    <property type="protein sequence ID" value="KAF2902993.1"/>
    <property type="molecule type" value="Genomic_DNA"/>
</dbReference>
<proteinExistence type="predicted"/>
<keyword evidence="2" id="KW-1185">Reference proteome</keyword>
<dbReference type="CDD" id="cd23992">
    <property type="entry name" value="PBP_GOBP"/>
    <property type="match status" value="1"/>
</dbReference>
<dbReference type="OrthoDB" id="7489787at2759"/>
<dbReference type="AlphaFoldDB" id="A0A8K0DBF3"/>
<comment type="caution">
    <text evidence="1">The sequence shown here is derived from an EMBL/GenBank/DDBJ whole genome shotgun (WGS) entry which is preliminary data.</text>
</comment>
<dbReference type="Proteomes" id="UP000801492">
    <property type="component" value="Unassembled WGS sequence"/>
</dbReference>
<gene>
    <name evidence="1" type="ORF">ILUMI_03192</name>
</gene>
<sequence>MEQGLDLDYVTKVWQENHFPNDDKLKCYFKCLNLKFGVMDEQGNVIDDTLKQVSSHFHDAATDTEIMGRRTEGKKRIKAAANKVIGLKKSLREVAKSYGISMTTLGKHIKKHKLSGQTEFKYEANNATQKLGVTVNEIKKLDFQYAKAKNVKYPAKWNEDESAGRQWYRTFRLTYRNRISLIKSKTASLGQMACFNKPNVEVILKKLAEIYLRHPLQPQNVWNLNDTGQPPLPEN</sequence>
<protein>
    <recommendedName>
        <fullName evidence="3">HTH psq-type domain-containing protein</fullName>
    </recommendedName>
</protein>
<dbReference type="Gene3D" id="1.10.238.20">
    <property type="entry name" value="Pheromone/general odorant binding protein domain"/>
    <property type="match status" value="1"/>
</dbReference>
<dbReference type="GO" id="GO:0005549">
    <property type="term" value="F:odorant binding"/>
    <property type="evidence" value="ECO:0007669"/>
    <property type="project" value="InterPro"/>
</dbReference>